<sequence length="65" mass="6940">MNHDHRTVARHSIAGWPALLAICALIVGVLYLTLGRHERAAQVKPATGSAQAMALAANQPDATRR</sequence>
<dbReference type="RefSeq" id="WP_058754739.1">
    <property type="nucleotide sequence ID" value="NZ_LDTB01000010.1"/>
</dbReference>
<dbReference type="EMBL" id="LDTB01000010">
    <property type="protein sequence ID" value="KTT74610.1"/>
    <property type="molecule type" value="Genomic_DNA"/>
</dbReference>
<protein>
    <submittedName>
        <fullName evidence="2">Uncharacterized protein</fullName>
    </submittedName>
</protein>
<keyword evidence="1" id="KW-0812">Transmembrane</keyword>
<reference evidence="2 3" key="1">
    <citation type="journal article" date="2016" name="Front. Microbiol.">
        <title>Genomic Resource of Rice Seed Associated Bacteria.</title>
        <authorList>
            <person name="Midha S."/>
            <person name="Bansal K."/>
            <person name="Sharma S."/>
            <person name="Kumar N."/>
            <person name="Patil P.P."/>
            <person name="Chaudhry V."/>
            <person name="Patil P.B."/>
        </authorList>
    </citation>
    <scope>NUCLEOTIDE SEQUENCE [LARGE SCALE GENOMIC DNA]</scope>
    <source>
        <strain evidence="2 3">NS334</strain>
    </source>
</reference>
<name>A0A147I6R7_9SPHN</name>
<proteinExistence type="predicted"/>
<evidence type="ECO:0000256" key="1">
    <source>
        <dbReference type="SAM" id="Phobius"/>
    </source>
</evidence>
<keyword evidence="3" id="KW-1185">Reference proteome</keyword>
<accession>A0A147I6R7</accession>
<feature type="transmembrane region" description="Helical" evidence="1">
    <location>
        <begin position="13"/>
        <end position="34"/>
    </location>
</feature>
<organism evidence="2 3">
    <name type="scientific">Sphingomonas endophytica</name>
    <dbReference type="NCBI Taxonomy" id="869719"/>
    <lineage>
        <taxon>Bacteria</taxon>
        <taxon>Pseudomonadati</taxon>
        <taxon>Pseudomonadota</taxon>
        <taxon>Alphaproteobacteria</taxon>
        <taxon>Sphingomonadales</taxon>
        <taxon>Sphingomonadaceae</taxon>
        <taxon>Sphingomonas</taxon>
    </lineage>
</organism>
<dbReference type="Proteomes" id="UP000074310">
    <property type="component" value="Unassembled WGS sequence"/>
</dbReference>
<evidence type="ECO:0000313" key="3">
    <source>
        <dbReference type="Proteomes" id="UP000074310"/>
    </source>
</evidence>
<dbReference type="OrthoDB" id="7584955at2"/>
<dbReference type="PATRIC" id="fig|869719.3.peg.227"/>
<evidence type="ECO:0000313" key="2">
    <source>
        <dbReference type="EMBL" id="KTT74610.1"/>
    </source>
</evidence>
<gene>
    <name evidence="2" type="ORF">NS334_04245</name>
</gene>
<comment type="caution">
    <text evidence="2">The sequence shown here is derived from an EMBL/GenBank/DDBJ whole genome shotgun (WGS) entry which is preliminary data.</text>
</comment>
<keyword evidence="1" id="KW-0472">Membrane</keyword>
<dbReference type="AlphaFoldDB" id="A0A147I6R7"/>
<keyword evidence="1" id="KW-1133">Transmembrane helix</keyword>